<dbReference type="SUPFAM" id="SSF55781">
    <property type="entry name" value="GAF domain-like"/>
    <property type="match status" value="1"/>
</dbReference>
<proteinExistence type="predicted"/>
<dbReference type="InterPro" id="IPR029016">
    <property type="entry name" value="GAF-like_dom_sf"/>
</dbReference>
<protein>
    <submittedName>
        <fullName evidence="2">Uncharacterized protein</fullName>
    </submittedName>
</protein>
<evidence type="ECO:0000256" key="1">
    <source>
        <dbReference type="SAM" id="Phobius"/>
    </source>
</evidence>
<evidence type="ECO:0000313" key="2">
    <source>
        <dbReference type="EMBL" id="MBB6135555.1"/>
    </source>
</evidence>
<evidence type="ECO:0000313" key="3">
    <source>
        <dbReference type="Proteomes" id="UP000540787"/>
    </source>
</evidence>
<dbReference type="EMBL" id="JACHBX010000004">
    <property type="protein sequence ID" value="MBB6135555.1"/>
    <property type="molecule type" value="Genomic_DNA"/>
</dbReference>
<comment type="caution">
    <text evidence="2">The sequence shown here is derived from an EMBL/GenBank/DDBJ whole genome shotgun (WGS) entry which is preliminary data.</text>
</comment>
<dbReference type="Proteomes" id="UP000540787">
    <property type="component" value="Unassembled WGS sequence"/>
</dbReference>
<keyword evidence="1" id="KW-1133">Transmembrane helix</keyword>
<reference evidence="2 3" key="1">
    <citation type="submission" date="2020-08" db="EMBL/GenBank/DDBJ databases">
        <title>The Agave Microbiome: Exploring the role of microbial communities in plant adaptations to desert environments.</title>
        <authorList>
            <person name="Partida-Martinez L.P."/>
        </authorList>
    </citation>
    <scope>NUCLEOTIDE SEQUENCE [LARGE SCALE GENOMIC DNA]</scope>
    <source>
        <strain evidence="2 3">AT3.2</strain>
    </source>
</reference>
<name>A0A7W9X302_9BURK</name>
<feature type="transmembrane region" description="Helical" evidence="1">
    <location>
        <begin position="17"/>
        <end position="38"/>
    </location>
</feature>
<keyword evidence="1" id="KW-0812">Transmembrane</keyword>
<dbReference type="RefSeq" id="WP_183556220.1">
    <property type="nucleotide sequence ID" value="NZ_JACHBX010000004.1"/>
</dbReference>
<keyword evidence="3" id="KW-1185">Reference proteome</keyword>
<dbReference type="Gene3D" id="3.30.450.40">
    <property type="match status" value="1"/>
</dbReference>
<keyword evidence="1" id="KW-0472">Membrane</keyword>
<organism evidence="2 3">
    <name type="scientific">Massilia aurea</name>
    <dbReference type="NCBI Taxonomy" id="373040"/>
    <lineage>
        <taxon>Bacteria</taxon>
        <taxon>Pseudomonadati</taxon>
        <taxon>Pseudomonadota</taxon>
        <taxon>Betaproteobacteria</taxon>
        <taxon>Burkholderiales</taxon>
        <taxon>Oxalobacteraceae</taxon>
        <taxon>Telluria group</taxon>
        <taxon>Massilia</taxon>
    </lineage>
</organism>
<dbReference type="AlphaFoldDB" id="A0A7W9X302"/>
<gene>
    <name evidence="2" type="ORF">HD842_003722</name>
</gene>
<feature type="transmembrane region" description="Helical" evidence="1">
    <location>
        <begin position="79"/>
        <end position="99"/>
    </location>
</feature>
<accession>A0A7W9X302</accession>
<sequence>MALFDATRAFFIRHARLVAVVQLTSALALGGGSVWYGAWYQDAQGELHDELKKSNAKTPKPNFWAVSKAGLNWASPVPYTAFGLIFGLISGAGVFITAARVEKLEADAASNEVARQTFARDLENEQEDHAETQKYYYDALHEHLKRYCCSEIPNFDDSCRASIYRYDGESGVMRMVFRHCATSRYNSKGRVTIPANEGIIGAVLQNGDDAFINKLPMKTSVPKYSKAANKVLGNYGTSIHENTLQRLRMPSRCYYAFALRNISDGSKFAVIVLESTNESHFDPDQIKPVLGSHAHHAAQYVRHIIRLDTVLNPYGVS</sequence>